<gene>
    <name evidence="1" type="ORF">Y919_10905</name>
</gene>
<name>A0A096DK39_9FIRM</name>
<dbReference type="EMBL" id="AZTB01000072">
    <property type="protein sequence ID" value="KGG79636.1"/>
    <property type="molecule type" value="Genomic_DNA"/>
</dbReference>
<organism evidence="1 2">
    <name type="scientific">Caloranaerobacter azorensis H53214</name>
    <dbReference type="NCBI Taxonomy" id="1156417"/>
    <lineage>
        <taxon>Bacteria</taxon>
        <taxon>Bacillati</taxon>
        <taxon>Bacillota</taxon>
        <taxon>Tissierellia</taxon>
        <taxon>Tissierellales</taxon>
        <taxon>Thermohalobacteraceae</taxon>
        <taxon>Caloranaerobacter</taxon>
    </lineage>
</organism>
<evidence type="ECO:0000313" key="1">
    <source>
        <dbReference type="EMBL" id="KGG79636.1"/>
    </source>
</evidence>
<dbReference type="AlphaFoldDB" id="A0A096DK39"/>
<sequence length="61" mass="7327">MANNRLPAYLEEKIKRKKYFNMPPKEKAKRLKEDLYRLSAYRIGNYKAGEGELLQRRGSMY</sequence>
<proteinExistence type="predicted"/>
<dbReference type="RefSeq" id="WP_035164707.1">
    <property type="nucleotide sequence ID" value="NZ_AZTB01000072.1"/>
</dbReference>
<dbReference type="STRING" id="1156417.Y919_10905"/>
<accession>A0A096DK39</accession>
<reference evidence="1 2" key="1">
    <citation type="submission" date="2013-12" db="EMBL/GenBank/DDBJ databases">
        <title>Draft genome sequence of Caloranaerobacter sp. H53214.</title>
        <authorList>
            <person name="Jiang L.J."/>
            <person name="Shao Z.Z."/>
            <person name="Long M.N."/>
        </authorList>
    </citation>
    <scope>NUCLEOTIDE SEQUENCE [LARGE SCALE GENOMIC DNA]</scope>
    <source>
        <strain evidence="1 2">H53214</strain>
    </source>
</reference>
<comment type="caution">
    <text evidence="1">The sequence shown here is derived from an EMBL/GenBank/DDBJ whole genome shotgun (WGS) entry which is preliminary data.</text>
</comment>
<dbReference type="Proteomes" id="UP000029622">
    <property type="component" value="Unassembled WGS sequence"/>
</dbReference>
<protein>
    <submittedName>
        <fullName evidence="1">Uncharacterized protein</fullName>
    </submittedName>
</protein>
<evidence type="ECO:0000313" key="2">
    <source>
        <dbReference type="Proteomes" id="UP000029622"/>
    </source>
</evidence>